<evidence type="ECO:0000313" key="2">
    <source>
        <dbReference type="EMBL" id="WLS77837.1"/>
    </source>
</evidence>
<feature type="region of interest" description="Disordered" evidence="1">
    <location>
        <begin position="115"/>
        <end position="245"/>
    </location>
</feature>
<dbReference type="EMBL" id="CP132353">
    <property type="protein sequence ID" value="WLS77837.1"/>
    <property type="molecule type" value="Genomic_DNA"/>
</dbReference>
<keyword evidence="3" id="KW-1185">Reference proteome</keyword>
<accession>A0AA50DJ26</accession>
<dbReference type="AlphaFoldDB" id="A0AA50DJ26"/>
<feature type="compositionally biased region" description="Low complexity" evidence="1">
    <location>
        <begin position="205"/>
        <end position="216"/>
    </location>
</feature>
<feature type="compositionally biased region" description="Low complexity" evidence="1">
    <location>
        <begin position="226"/>
        <end position="235"/>
    </location>
</feature>
<evidence type="ECO:0000313" key="3">
    <source>
        <dbReference type="Proteomes" id="UP001228139"/>
    </source>
</evidence>
<evidence type="ECO:0000256" key="1">
    <source>
        <dbReference type="SAM" id="MobiDB-lite"/>
    </source>
</evidence>
<protein>
    <submittedName>
        <fullName evidence="2">Uncharacterized protein</fullName>
    </submittedName>
</protein>
<feature type="compositionally biased region" description="Polar residues" evidence="1">
    <location>
        <begin position="125"/>
        <end position="139"/>
    </location>
</feature>
<dbReference type="RefSeq" id="WP_306207104.1">
    <property type="nucleotide sequence ID" value="NZ_CP132353.1"/>
</dbReference>
<feature type="compositionally biased region" description="Polar residues" evidence="1">
    <location>
        <begin position="42"/>
        <end position="55"/>
    </location>
</feature>
<feature type="region of interest" description="Disordered" evidence="1">
    <location>
        <begin position="31"/>
        <end position="96"/>
    </location>
</feature>
<feature type="compositionally biased region" description="Basic and acidic residues" evidence="1">
    <location>
        <begin position="161"/>
        <end position="173"/>
    </location>
</feature>
<gene>
    <name evidence="2" type="ORF">Q3V30_15370</name>
</gene>
<sequence>MSGMKIGGGANGALGGGLEGIGSKFTDVAKKFDGESSPAGKNGSNGALNFGSSALSKIADHGIEFGNQGGSPLSLKEKSSSGSEGGQGVSGEQNSTLNSITQLLNAIVQLLKSKGGEEGGKTGTDAASGSGNSNTQEASGNGDMLTQLMEMIKKMLGQTDGTDKGDAAAKENGSENGSGTSGSEGTAGSGDIMTQIMDMIKKLLGQSAEGSDSASGSGTGSGSGSGTPAAQSSSGEGQNGQDGLVGKLGSALQMLGLGAILSAIQGSGGAGAQGGSESSK</sequence>
<proteinExistence type="predicted"/>
<feature type="compositionally biased region" description="Gly residues" evidence="1">
    <location>
        <begin position="179"/>
        <end position="188"/>
    </location>
</feature>
<dbReference type="KEGG" id="epi:Q3V30_15370"/>
<dbReference type="Proteomes" id="UP001228139">
    <property type="component" value="Chromosome"/>
</dbReference>
<name>A0AA50DJ26_9GAMM</name>
<reference evidence="2 3" key="1">
    <citation type="submission" date="2023-07" db="EMBL/GenBank/DDBJ databases">
        <title>Pathogenic bacteria of pear tree diseases.</title>
        <authorList>
            <person name="Zhang Z."/>
            <person name="He L."/>
            <person name="Huang R."/>
        </authorList>
    </citation>
    <scope>NUCLEOTIDE SEQUENCE [LARGE SCALE GENOMIC DNA]</scope>
    <source>
        <strain evidence="2 3">DE2</strain>
    </source>
</reference>
<organism evidence="2 3">
    <name type="scientific">Erwinia pyri</name>
    <dbReference type="NCBI Taxonomy" id="3062598"/>
    <lineage>
        <taxon>Bacteria</taxon>
        <taxon>Pseudomonadati</taxon>
        <taxon>Pseudomonadota</taxon>
        <taxon>Gammaproteobacteria</taxon>
        <taxon>Enterobacterales</taxon>
        <taxon>Erwiniaceae</taxon>
        <taxon>Erwinia</taxon>
    </lineage>
</organism>